<dbReference type="RefSeq" id="WP_203242529.1">
    <property type="nucleotide sequence ID" value="NZ_JAFBRH010000003.1"/>
</dbReference>
<dbReference type="Proteomes" id="UP000732193">
    <property type="component" value="Unassembled WGS sequence"/>
</dbReference>
<evidence type="ECO:0000256" key="1">
    <source>
        <dbReference type="SAM" id="SignalP"/>
    </source>
</evidence>
<dbReference type="AlphaFoldDB" id="A0AAE2W0M7"/>
<evidence type="ECO:0000313" key="3">
    <source>
        <dbReference type="Proteomes" id="UP000732193"/>
    </source>
</evidence>
<organism evidence="2 3">
    <name type="scientific">Sulfitobacter geojensis</name>
    <dbReference type="NCBI Taxonomy" id="1342299"/>
    <lineage>
        <taxon>Bacteria</taxon>
        <taxon>Pseudomonadati</taxon>
        <taxon>Pseudomonadota</taxon>
        <taxon>Alphaproteobacteria</taxon>
        <taxon>Rhodobacterales</taxon>
        <taxon>Roseobacteraceae</taxon>
        <taxon>Sulfitobacter</taxon>
    </lineage>
</organism>
<reference evidence="2 3" key="1">
    <citation type="submission" date="2021-01" db="EMBL/GenBank/DDBJ databases">
        <title>Diatom-associated Roseobacters Show Island Model of Population Structure.</title>
        <authorList>
            <person name="Qu L."/>
            <person name="Feng X."/>
            <person name="Chen Y."/>
            <person name="Li L."/>
            <person name="Wang X."/>
            <person name="Hu Z."/>
            <person name="Wang H."/>
            <person name="Luo H."/>
        </authorList>
    </citation>
    <scope>NUCLEOTIDE SEQUENCE [LARGE SCALE GENOMIC DNA]</scope>
    <source>
        <strain evidence="2 3">TR60-84</strain>
    </source>
</reference>
<keyword evidence="1" id="KW-0732">Signal</keyword>
<evidence type="ECO:0008006" key="4">
    <source>
        <dbReference type="Google" id="ProtNLM"/>
    </source>
</evidence>
<keyword evidence="3" id="KW-1185">Reference proteome</keyword>
<feature type="signal peptide" evidence="1">
    <location>
        <begin position="1"/>
        <end position="22"/>
    </location>
</feature>
<name>A0AAE2W0M7_9RHOB</name>
<comment type="caution">
    <text evidence="2">The sequence shown here is derived from an EMBL/GenBank/DDBJ whole genome shotgun (WGS) entry which is preliminary data.</text>
</comment>
<gene>
    <name evidence="2" type="ORF">JQV55_12555</name>
</gene>
<feature type="chain" id="PRO_5042191622" description="DUF2946 domain-containing protein" evidence="1">
    <location>
        <begin position="23"/>
        <end position="113"/>
    </location>
</feature>
<sequence length="113" mass="11427">MIRVILPFLLVALLAVTSQSMAVARGAAAATGQMVICTGSGTTTVYTDAGGVPTTAPHICPDCIVSLAFSAPPSGTKAPARITSVQLPRFVTLQMRAAAARVGPPVRAPPSIV</sequence>
<dbReference type="EMBL" id="JAFBRM010000003">
    <property type="protein sequence ID" value="MBM1714392.1"/>
    <property type="molecule type" value="Genomic_DNA"/>
</dbReference>
<proteinExistence type="predicted"/>
<evidence type="ECO:0000313" key="2">
    <source>
        <dbReference type="EMBL" id="MBM1714392.1"/>
    </source>
</evidence>
<accession>A0AAE2W0M7</accession>
<protein>
    <recommendedName>
        <fullName evidence="4">DUF2946 domain-containing protein</fullName>
    </recommendedName>
</protein>